<accession>A0ABR0R4G1</accession>
<comment type="caution">
    <text evidence="1">The sequence shown here is derived from an EMBL/GenBank/DDBJ whole genome shotgun (WGS) entry which is preliminary data.</text>
</comment>
<reference evidence="1 2" key="1">
    <citation type="submission" date="2023-03" db="EMBL/GenBank/DDBJ databases">
        <title>WGS of Gossypium arboreum.</title>
        <authorList>
            <person name="Yu D."/>
        </authorList>
    </citation>
    <scope>NUCLEOTIDE SEQUENCE [LARGE SCALE GENOMIC DNA]</scope>
    <source>
        <tissue evidence="1">Leaf</tissue>
    </source>
</reference>
<dbReference type="EMBL" id="JARKNE010000001">
    <property type="protein sequence ID" value="KAK5846395.1"/>
    <property type="molecule type" value="Genomic_DNA"/>
</dbReference>
<evidence type="ECO:0008006" key="3">
    <source>
        <dbReference type="Google" id="ProtNLM"/>
    </source>
</evidence>
<organism evidence="1 2">
    <name type="scientific">Gossypium arboreum</name>
    <name type="common">Tree cotton</name>
    <name type="synonym">Gossypium nanking</name>
    <dbReference type="NCBI Taxonomy" id="29729"/>
    <lineage>
        <taxon>Eukaryota</taxon>
        <taxon>Viridiplantae</taxon>
        <taxon>Streptophyta</taxon>
        <taxon>Embryophyta</taxon>
        <taxon>Tracheophyta</taxon>
        <taxon>Spermatophyta</taxon>
        <taxon>Magnoliopsida</taxon>
        <taxon>eudicotyledons</taxon>
        <taxon>Gunneridae</taxon>
        <taxon>Pentapetalae</taxon>
        <taxon>rosids</taxon>
        <taxon>malvids</taxon>
        <taxon>Malvales</taxon>
        <taxon>Malvaceae</taxon>
        <taxon>Malvoideae</taxon>
        <taxon>Gossypium</taxon>
    </lineage>
</organism>
<evidence type="ECO:0000313" key="1">
    <source>
        <dbReference type="EMBL" id="KAK5846395.1"/>
    </source>
</evidence>
<evidence type="ECO:0000313" key="2">
    <source>
        <dbReference type="Proteomes" id="UP001358586"/>
    </source>
</evidence>
<protein>
    <recommendedName>
        <fullName evidence="3">SWIM-type domain-containing protein</fullName>
    </recommendedName>
</protein>
<name>A0ABR0R4G1_GOSAR</name>
<proteinExistence type="predicted"/>
<dbReference type="Proteomes" id="UP001358586">
    <property type="component" value="Chromosome 1"/>
</dbReference>
<sequence>MTLMCHSRPNIVFRVKQPYKLNCGVIGGAYHVDLRQMTCNCGRFQALYYLCAYAIMTCALKRIDCMTYIDEVYSLKRVYNVWKSKFPPIFDENMWPPTSHVYFELVPDKNSWCKLKSRSNSL</sequence>
<keyword evidence="2" id="KW-1185">Reference proteome</keyword>
<gene>
    <name evidence="1" type="ORF">PVK06_002681</name>
</gene>